<dbReference type="RefSeq" id="WP_013193696.1">
    <property type="nucleotide sequence ID" value="NC_014253.1"/>
</dbReference>
<feature type="domain" description="KaiC" evidence="4">
    <location>
        <begin position="13"/>
        <end position="246"/>
    </location>
</feature>
<dbReference type="SUPFAM" id="SSF52540">
    <property type="entry name" value="P-loop containing nucleoside triphosphate hydrolases"/>
    <property type="match status" value="1"/>
</dbReference>
<dbReference type="Proteomes" id="UP000000391">
    <property type="component" value="Chromosome"/>
</dbReference>
<dbReference type="HOGENOM" id="CLU_023669_2_0_2"/>
<dbReference type="PANTHER" id="PTHR43637:SF1">
    <property type="entry name" value="UPF0273 PROTEIN TM_0370"/>
    <property type="match status" value="1"/>
</dbReference>
<protein>
    <submittedName>
        <fullName evidence="5">Putative circadian clock protein, KaiC</fullName>
    </submittedName>
</protein>
<keyword evidence="2" id="KW-0067">ATP-binding</keyword>
<accession>D7E6A6</accession>
<organism evidence="5 6">
    <name type="scientific">Methanohalobium evestigatum (strain ATCC BAA-1072 / DSM 3721 / NBRC 107634 / OCM 161 / Z-7303)</name>
    <dbReference type="NCBI Taxonomy" id="644295"/>
    <lineage>
        <taxon>Archaea</taxon>
        <taxon>Methanobacteriati</taxon>
        <taxon>Methanobacteriota</taxon>
        <taxon>Stenosarchaea group</taxon>
        <taxon>Methanomicrobia</taxon>
        <taxon>Methanosarcinales</taxon>
        <taxon>Methanosarcinaceae</taxon>
        <taxon>Methanohalobium</taxon>
    </lineage>
</organism>
<dbReference type="KEGG" id="mev:Metev_0198"/>
<dbReference type="EMBL" id="CP002069">
    <property type="protein sequence ID" value="ADI73128.1"/>
    <property type="molecule type" value="Genomic_DNA"/>
</dbReference>
<feature type="region of interest" description="Disordered" evidence="3">
    <location>
        <begin position="1"/>
        <end position="20"/>
    </location>
</feature>
<evidence type="ECO:0000259" key="4">
    <source>
        <dbReference type="PROSITE" id="PS51146"/>
    </source>
</evidence>
<dbReference type="GO" id="GO:0005524">
    <property type="term" value="F:ATP binding"/>
    <property type="evidence" value="ECO:0007669"/>
    <property type="project" value="UniProtKB-KW"/>
</dbReference>
<evidence type="ECO:0000313" key="5">
    <source>
        <dbReference type="EMBL" id="ADI73128.1"/>
    </source>
</evidence>
<keyword evidence="1" id="KW-0547">Nucleotide-binding</keyword>
<gene>
    <name evidence="5" type="ordered locus">Metev_0198</name>
</gene>
<keyword evidence="6" id="KW-1185">Reference proteome</keyword>
<sequence>MAETPQEETSQPERVSTEIPGLDDMLHGGFFTETVNVVSGNSGTGKTIFGSQFLYEGAKKGEKGMLIITSEESKSLVREMKTSFGWDLKEMEQQGYISFVDITDPSLRLQKSVEIAPSELIKSFKKLVESKIEKEKPERVFVDSIEALFLAIESNYKLRTMVDDVFSVFRSHGVTSVVTVGTLFELNDVVEYGADSVIKLERFKTGNTLQRSIYVMKMRGSKTINEIRVLNISDNGMGVLAQSPYL</sequence>
<dbReference type="PROSITE" id="PS51146">
    <property type="entry name" value="KAIC"/>
    <property type="match status" value="1"/>
</dbReference>
<dbReference type="Pfam" id="PF06745">
    <property type="entry name" value="ATPase"/>
    <property type="match status" value="1"/>
</dbReference>
<dbReference type="OrthoDB" id="27015at2157"/>
<dbReference type="GeneID" id="9345810"/>
<dbReference type="InterPro" id="IPR010624">
    <property type="entry name" value="KaiC_dom"/>
</dbReference>
<dbReference type="PANTHER" id="PTHR43637">
    <property type="entry name" value="UPF0273 PROTEIN TM_0370"/>
    <property type="match status" value="1"/>
</dbReference>
<evidence type="ECO:0000256" key="1">
    <source>
        <dbReference type="ARBA" id="ARBA00022741"/>
    </source>
</evidence>
<evidence type="ECO:0000256" key="3">
    <source>
        <dbReference type="SAM" id="MobiDB-lite"/>
    </source>
</evidence>
<evidence type="ECO:0000313" key="6">
    <source>
        <dbReference type="Proteomes" id="UP000000391"/>
    </source>
</evidence>
<dbReference type="AlphaFoldDB" id="D7E6A6"/>
<dbReference type="Gene3D" id="3.40.50.300">
    <property type="entry name" value="P-loop containing nucleotide triphosphate hydrolases"/>
    <property type="match status" value="1"/>
</dbReference>
<dbReference type="STRING" id="644295.Metev_0198"/>
<name>D7E6A6_METEZ</name>
<proteinExistence type="predicted"/>
<reference evidence="5 6" key="1">
    <citation type="submission" date="2010-06" db="EMBL/GenBank/DDBJ databases">
        <title>Complete sequence chromosome of Methanohalobium evestigatum Z-7303.</title>
        <authorList>
            <consortium name="US DOE Joint Genome Institute"/>
            <person name="Lucas S."/>
            <person name="Copeland A."/>
            <person name="Lapidus A."/>
            <person name="Cheng J.-F."/>
            <person name="Bruce D."/>
            <person name="Goodwin L."/>
            <person name="Pitluck S."/>
            <person name="Saunders E."/>
            <person name="Detter J.C."/>
            <person name="Han C."/>
            <person name="Tapia R."/>
            <person name="Land M."/>
            <person name="Hauser L."/>
            <person name="Kyrpides N."/>
            <person name="Mikhailova N."/>
            <person name="Sieprawska-Lupa M."/>
            <person name="Whitman W.B."/>
            <person name="Anderson I."/>
            <person name="Woyke T."/>
        </authorList>
    </citation>
    <scope>NUCLEOTIDE SEQUENCE [LARGE SCALE GENOMIC DNA]</scope>
    <source>
        <strain evidence="6">ATCC BAA-1072 / DSM 3721 / NBRC 107634 / OCM 161 / Z-7303</strain>
    </source>
</reference>
<dbReference type="InterPro" id="IPR027417">
    <property type="entry name" value="P-loop_NTPase"/>
</dbReference>
<evidence type="ECO:0000256" key="2">
    <source>
        <dbReference type="ARBA" id="ARBA00022840"/>
    </source>
</evidence>
<dbReference type="InterPro" id="IPR014774">
    <property type="entry name" value="KaiC-like_dom"/>
</dbReference>